<reference evidence="2" key="1">
    <citation type="submission" date="2023-03" db="EMBL/GenBank/DDBJ databases">
        <title>Massive genome expansion in bonnet fungi (Mycena s.s.) driven by repeated elements and novel gene families across ecological guilds.</title>
        <authorList>
            <consortium name="Lawrence Berkeley National Laboratory"/>
            <person name="Harder C.B."/>
            <person name="Miyauchi S."/>
            <person name="Viragh M."/>
            <person name="Kuo A."/>
            <person name="Thoen E."/>
            <person name="Andreopoulos B."/>
            <person name="Lu D."/>
            <person name="Skrede I."/>
            <person name="Drula E."/>
            <person name="Henrissat B."/>
            <person name="Morin E."/>
            <person name="Kohler A."/>
            <person name="Barry K."/>
            <person name="LaButti K."/>
            <person name="Morin E."/>
            <person name="Salamov A."/>
            <person name="Lipzen A."/>
            <person name="Mereny Z."/>
            <person name="Hegedus B."/>
            <person name="Baldrian P."/>
            <person name="Stursova M."/>
            <person name="Weitz H."/>
            <person name="Taylor A."/>
            <person name="Grigoriev I.V."/>
            <person name="Nagy L.G."/>
            <person name="Martin F."/>
            <person name="Kauserud H."/>
        </authorList>
    </citation>
    <scope>NUCLEOTIDE SEQUENCE</scope>
    <source>
        <strain evidence="2">9144</strain>
    </source>
</reference>
<evidence type="ECO:0000313" key="3">
    <source>
        <dbReference type="Proteomes" id="UP001219525"/>
    </source>
</evidence>
<feature type="compositionally biased region" description="Low complexity" evidence="1">
    <location>
        <begin position="218"/>
        <end position="228"/>
    </location>
</feature>
<accession>A0AAD6YJG4</accession>
<dbReference type="Proteomes" id="UP001219525">
    <property type="component" value="Unassembled WGS sequence"/>
</dbReference>
<keyword evidence="3" id="KW-1185">Reference proteome</keyword>
<evidence type="ECO:0008006" key="4">
    <source>
        <dbReference type="Google" id="ProtNLM"/>
    </source>
</evidence>
<evidence type="ECO:0000313" key="2">
    <source>
        <dbReference type="EMBL" id="KAJ7215338.1"/>
    </source>
</evidence>
<sequence>MSESFLHLDSTWSVCNPPTNGELDEHAAPEVFDASETAPSFLELSCPSDFYPSQYPFETRAHSDPVVGGQSDYAPDMSEPWRDACPDVPGSVQPDGSERARFASQDAPSSGYGLDVPRAYPPYASTGEVMHATNPAGYPIRAPGSLSFTATFNVNPGAYWQPPNAIPAPQLAYNAYHAANYAANYVEGAWGPHQLPSFPPLPAHVSPSYIAPGPPPALATASSALQPPSMAPASSTREEPSRRAATATGRPSAQRPQCPAIKALAPHEIRAAVKAAAVADDATEIRCQWDRCGALVTLGTLCAHMSGRHGCVKGMTVSCAWAGCTYSDTIGAGSLVKHLRSEMHLNIKTRCVTCNSDFARPDALGRHLRSDAKGKERARARASRN</sequence>
<evidence type="ECO:0000256" key="1">
    <source>
        <dbReference type="SAM" id="MobiDB-lite"/>
    </source>
</evidence>
<comment type="caution">
    <text evidence="2">The sequence shown here is derived from an EMBL/GenBank/DDBJ whole genome shotgun (WGS) entry which is preliminary data.</text>
</comment>
<dbReference type="EMBL" id="JARJCW010000017">
    <property type="protein sequence ID" value="KAJ7215338.1"/>
    <property type="molecule type" value="Genomic_DNA"/>
</dbReference>
<proteinExistence type="predicted"/>
<gene>
    <name evidence="2" type="ORF">GGX14DRAFT_608034</name>
</gene>
<dbReference type="AlphaFoldDB" id="A0AAD6YJG4"/>
<name>A0AAD6YJG4_9AGAR</name>
<organism evidence="2 3">
    <name type="scientific">Mycena pura</name>
    <dbReference type="NCBI Taxonomy" id="153505"/>
    <lineage>
        <taxon>Eukaryota</taxon>
        <taxon>Fungi</taxon>
        <taxon>Dikarya</taxon>
        <taxon>Basidiomycota</taxon>
        <taxon>Agaricomycotina</taxon>
        <taxon>Agaricomycetes</taxon>
        <taxon>Agaricomycetidae</taxon>
        <taxon>Agaricales</taxon>
        <taxon>Marasmiineae</taxon>
        <taxon>Mycenaceae</taxon>
        <taxon>Mycena</taxon>
    </lineage>
</organism>
<feature type="region of interest" description="Disordered" evidence="1">
    <location>
        <begin position="216"/>
        <end position="259"/>
    </location>
</feature>
<protein>
    <recommendedName>
        <fullName evidence="4">C2H2-type domain-containing protein</fullName>
    </recommendedName>
</protein>
<feature type="region of interest" description="Disordered" evidence="1">
    <location>
        <begin position="87"/>
        <end position="115"/>
    </location>
</feature>